<feature type="region of interest" description="Disordered" evidence="13">
    <location>
        <begin position="109"/>
        <end position="186"/>
    </location>
</feature>
<dbReference type="CDD" id="cd01887">
    <property type="entry name" value="IF2_eIF5B"/>
    <property type="match status" value="1"/>
</dbReference>
<proteinExistence type="inferred from homology"/>
<dbReference type="EMBL" id="KB932201">
    <property type="protein sequence ID" value="KCV72646.1"/>
    <property type="molecule type" value="Genomic_DNA"/>
</dbReference>
<evidence type="ECO:0000259" key="14">
    <source>
        <dbReference type="PROSITE" id="PS51722"/>
    </source>
</evidence>
<keyword evidence="6 15" id="KW-0396">Initiation factor</keyword>
<dbReference type="Proteomes" id="UP000030693">
    <property type="component" value="Unassembled WGS sequence"/>
</dbReference>
<dbReference type="GeneID" id="20524952"/>
<dbReference type="Pfam" id="PF00009">
    <property type="entry name" value="GTP_EFTU"/>
    <property type="match status" value="1"/>
</dbReference>
<evidence type="ECO:0000256" key="10">
    <source>
        <dbReference type="ARBA" id="ARBA00022917"/>
    </source>
</evidence>
<dbReference type="Pfam" id="PF11987">
    <property type="entry name" value="IF-2"/>
    <property type="match status" value="1"/>
</dbReference>
<dbReference type="GO" id="GO:0003743">
    <property type="term" value="F:translation initiation factor activity"/>
    <property type="evidence" value="ECO:0007669"/>
    <property type="project" value="UniProtKB-KW"/>
</dbReference>
<gene>
    <name evidence="15" type="ORF">H696_00227</name>
</gene>
<sequence length="852" mass="92866">MPPRRAAGPPRSVAAMKAAIAAQKAEEEKFLEEQRLEEARLKAEEEAEKAAQELAEEQRRLRREREKAKIEEQKKAGTYMTEAQKKERARAIARLQAMEAQGIALPPDALARLLDPEAAQTADSPKSRPRTTRKRPTTTRKPGSKADAASTAADTTEETPTPADSSAAAVRESTPEPEPEPEVDPATANLQKLALVDDWEDLLSDEEPAAPAPKAAAAAPVTTAAPAAVAAAATPAPAAAPVAIATPAAAPASPKAEAAESNELRSPIFVVLGHVDAGKTKTLDKIRQSNVAAGEHGRITQQIGATYIPRDALEQKIAAVARGSDFKLRLPGLLMIDTPGHESFSNLRSRGSDLCNIAILVVNMTSGFEPQTFESIRMLKERRIPFVVAMNKIDRLYDWKTTPDAGFAATFAKQTKNVRQEFDGHLKRVILQLSEEGFNASLFNENPDERKYISVVPISAMTGEGIPDLLLLLSRLSQQMMAEKLTFQENIEATILEVKMLEGQGTTIDVILSNGTLREGDRIVVCGLNGPIVTSIRSLLTPEPLKEMRVKTPFIHHSEVKGAMGVKIAAQDLEGAVAGGRVLVINERMSEEQAKREVMADVSHLLELISSTGRGVHVQASTLGSLEALLEFLRQMKIPVGSVAIGTIFKKDVIRASIMLEHQKEYATMLCFDVKIDREAEALTKELGVRVFSANVIYHLFDAFTAYMKELESGRRTDLSSLAIFPCVLSVVPTSIFNKRDPIVIGVTIKEGSLRVGTLLCVPSRDCVEIGRVTAIEVNHKAVPVAKKGTSVAIKIESDDPKTFGRHFDANDEIVSRLSRESINVLKDNFRSEVSKEEWNLVRKLKTVLNFI</sequence>
<dbReference type="EC" id="3.6.5.3" evidence="3"/>
<comment type="similarity">
    <text evidence="2">Belongs to the TRAFAC class translation factor GTPase superfamily. Classic translation factor GTPase family. IF-2 subfamily.</text>
</comment>
<feature type="compositionally biased region" description="Low complexity" evidence="13">
    <location>
        <begin position="139"/>
        <end position="166"/>
    </location>
</feature>
<dbReference type="InterPro" id="IPR036925">
    <property type="entry name" value="TIF_IF2_dom3_sf"/>
</dbReference>
<dbReference type="SUPFAM" id="SSF52540">
    <property type="entry name" value="P-loop containing nucleoside triphosphate hydrolases"/>
    <property type="match status" value="1"/>
</dbReference>
<dbReference type="Gene3D" id="3.40.50.300">
    <property type="entry name" value="P-loop containing nucleotide triphosphate hydrolases"/>
    <property type="match status" value="1"/>
</dbReference>
<dbReference type="eggNOG" id="KOG1144">
    <property type="taxonomic scope" value="Eukaryota"/>
</dbReference>
<dbReference type="NCBIfam" id="NF003078">
    <property type="entry name" value="PRK04004.1"/>
    <property type="match status" value="1"/>
</dbReference>
<dbReference type="InterPro" id="IPR009000">
    <property type="entry name" value="Transl_B-barrel_sf"/>
</dbReference>
<dbReference type="InterPro" id="IPR015760">
    <property type="entry name" value="TIF_IF2"/>
</dbReference>
<dbReference type="InterPro" id="IPR027417">
    <property type="entry name" value="P-loop_NTPase"/>
</dbReference>
<dbReference type="NCBIfam" id="TIGR00231">
    <property type="entry name" value="small_GTP"/>
    <property type="match status" value="1"/>
</dbReference>
<dbReference type="STRING" id="691883.A0A058ZFB6"/>
<evidence type="ECO:0000256" key="6">
    <source>
        <dbReference type="ARBA" id="ARBA00022540"/>
    </source>
</evidence>
<evidence type="ECO:0000256" key="8">
    <source>
        <dbReference type="ARBA" id="ARBA00022741"/>
    </source>
</evidence>
<accession>A0A058ZFB6</accession>
<evidence type="ECO:0000256" key="7">
    <source>
        <dbReference type="ARBA" id="ARBA00022723"/>
    </source>
</evidence>
<keyword evidence="11" id="KW-0342">GTP-binding</keyword>
<dbReference type="FunFam" id="3.40.50.10050:FF:000002">
    <property type="entry name" value="Eukaryotic translation initiation factor 5B"/>
    <property type="match status" value="1"/>
</dbReference>
<dbReference type="Gene3D" id="3.40.50.10050">
    <property type="entry name" value="Translation initiation factor IF- 2, domain 3"/>
    <property type="match status" value="1"/>
</dbReference>
<keyword evidence="8" id="KW-0547">Nucleotide-binding</keyword>
<feature type="compositionally biased region" description="Basic and acidic residues" evidence="13">
    <location>
        <begin position="42"/>
        <end position="75"/>
    </location>
</feature>
<dbReference type="Gene3D" id="2.40.30.10">
    <property type="entry name" value="Translation factors"/>
    <property type="match status" value="2"/>
</dbReference>
<dbReference type="InterPro" id="IPR029459">
    <property type="entry name" value="EFTU-type"/>
</dbReference>
<dbReference type="OMA" id="FRQSKPA"/>
<dbReference type="PRINTS" id="PR00315">
    <property type="entry name" value="ELONGATNFCT"/>
</dbReference>
<dbReference type="FunFam" id="3.40.50.300:FF:000112">
    <property type="entry name" value="Eukaryotic translation initiation factor 5B"/>
    <property type="match status" value="1"/>
</dbReference>
<keyword evidence="9" id="KW-0378">Hydrolase</keyword>
<dbReference type="InterPro" id="IPR000795">
    <property type="entry name" value="T_Tr_GTP-bd_dom"/>
</dbReference>
<comment type="subcellular location">
    <subcellularLocation>
        <location evidence="1">Cytoplasm</location>
    </subcellularLocation>
</comment>
<dbReference type="GO" id="GO:0046872">
    <property type="term" value="F:metal ion binding"/>
    <property type="evidence" value="ECO:0007669"/>
    <property type="project" value="UniProtKB-KW"/>
</dbReference>
<evidence type="ECO:0000256" key="2">
    <source>
        <dbReference type="ARBA" id="ARBA00007733"/>
    </source>
</evidence>
<dbReference type="PROSITE" id="PS51722">
    <property type="entry name" value="G_TR_2"/>
    <property type="match status" value="1"/>
</dbReference>
<dbReference type="InterPro" id="IPR005225">
    <property type="entry name" value="Small_GTP-bd"/>
</dbReference>
<dbReference type="InterPro" id="IPR023115">
    <property type="entry name" value="TIF_IF2_dom3"/>
</dbReference>
<dbReference type="CDD" id="cd16266">
    <property type="entry name" value="IF2_aeIF5B_IV"/>
    <property type="match status" value="1"/>
</dbReference>
<dbReference type="SUPFAM" id="SSF50447">
    <property type="entry name" value="Translation proteins"/>
    <property type="match status" value="1"/>
</dbReference>
<evidence type="ECO:0000256" key="4">
    <source>
        <dbReference type="ARBA" id="ARBA00013824"/>
    </source>
</evidence>
<keyword evidence="7" id="KW-0479">Metal-binding</keyword>
<organism evidence="15">
    <name type="scientific">Fonticula alba</name>
    <name type="common">Slime mold</name>
    <dbReference type="NCBI Taxonomy" id="691883"/>
    <lineage>
        <taxon>Eukaryota</taxon>
        <taxon>Rotosphaerida</taxon>
        <taxon>Fonticulaceae</taxon>
        <taxon>Fonticula</taxon>
    </lineage>
</organism>
<dbReference type="CDD" id="cd03703">
    <property type="entry name" value="aeIF5B_II"/>
    <property type="match status" value="1"/>
</dbReference>
<dbReference type="GO" id="GO:0003924">
    <property type="term" value="F:GTPase activity"/>
    <property type="evidence" value="ECO:0007669"/>
    <property type="project" value="InterPro"/>
</dbReference>
<evidence type="ECO:0000256" key="1">
    <source>
        <dbReference type="ARBA" id="ARBA00004496"/>
    </source>
</evidence>
<evidence type="ECO:0000313" key="16">
    <source>
        <dbReference type="Proteomes" id="UP000030693"/>
    </source>
</evidence>
<feature type="region of interest" description="Disordered" evidence="13">
    <location>
        <begin position="42"/>
        <end position="83"/>
    </location>
</feature>
<evidence type="ECO:0000313" key="15">
    <source>
        <dbReference type="EMBL" id="KCV72646.1"/>
    </source>
</evidence>
<evidence type="ECO:0000256" key="11">
    <source>
        <dbReference type="ARBA" id="ARBA00023134"/>
    </source>
</evidence>
<dbReference type="Pfam" id="PF14578">
    <property type="entry name" value="GTP_EFTU_D4"/>
    <property type="match status" value="1"/>
</dbReference>
<dbReference type="PANTHER" id="PTHR43381">
    <property type="entry name" value="TRANSLATION INITIATION FACTOR IF-2-RELATED"/>
    <property type="match status" value="1"/>
</dbReference>
<reference evidence="15" key="1">
    <citation type="submission" date="2013-04" db="EMBL/GenBank/DDBJ databases">
        <title>The Genome Sequence of Fonticula alba ATCC 38817.</title>
        <authorList>
            <consortium name="The Broad Institute Genomics Platform"/>
            <person name="Russ C."/>
            <person name="Cuomo C."/>
            <person name="Burger G."/>
            <person name="Gray M.W."/>
            <person name="Holland P.W.H."/>
            <person name="King N."/>
            <person name="Lang F.B.F."/>
            <person name="Roger A.J."/>
            <person name="Ruiz-Trillo I."/>
            <person name="Brown M."/>
            <person name="Walker B."/>
            <person name="Young S."/>
            <person name="Zeng Q."/>
            <person name="Gargeya S."/>
            <person name="Fitzgerald M."/>
            <person name="Haas B."/>
            <person name="Abouelleil A."/>
            <person name="Allen A.W."/>
            <person name="Alvarado L."/>
            <person name="Arachchi H.M."/>
            <person name="Berlin A.M."/>
            <person name="Chapman S.B."/>
            <person name="Gainer-Dewar J."/>
            <person name="Goldberg J."/>
            <person name="Griggs A."/>
            <person name="Gujja S."/>
            <person name="Hansen M."/>
            <person name="Howarth C."/>
            <person name="Imamovic A."/>
            <person name="Ireland A."/>
            <person name="Larimer J."/>
            <person name="McCowan C."/>
            <person name="Murphy C."/>
            <person name="Pearson M."/>
            <person name="Poon T.W."/>
            <person name="Priest M."/>
            <person name="Roberts A."/>
            <person name="Saif S."/>
            <person name="Shea T."/>
            <person name="Sisk P."/>
            <person name="Sykes S."/>
            <person name="Wortman J."/>
            <person name="Nusbaum C."/>
            <person name="Birren B."/>
        </authorList>
    </citation>
    <scope>NUCLEOTIDE SEQUENCE [LARGE SCALE GENOMIC DNA]</scope>
    <source>
        <strain evidence="15">ATCC 38817</strain>
    </source>
</reference>
<dbReference type="GO" id="GO:0005739">
    <property type="term" value="C:mitochondrion"/>
    <property type="evidence" value="ECO:0007669"/>
    <property type="project" value="TreeGrafter"/>
</dbReference>
<name>A0A058ZFB6_FONAL</name>
<dbReference type="AlphaFoldDB" id="A0A058ZFB6"/>
<dbReference type="RefSeq" id="XP_009492347.1">
    <property type="nucleotide sequence ID" value="XM_009494072.1"/>
</dbReference>
<dbReference type="FunFam" id="2.40.30.10:FF:000013">
    <property type="entry name" value="eukaryotic translation initiation factor 5B"/>
    <property type="match status" value="1"/>
</dbReference>
<keyword evidence="16" id="KW-1185">Reference proteome</keyword>
<evidence type="ECO:0000256" key="13">
    <source>
        <dbReference type="SAM" id="MobiDB-lite"/>
    </source>
</evidence>
<evidence type="ECO:0000256" key="12">
    <source>
        <dbReference type="ARBA" id="ARBA00032478"/>
    </source>
</evidence>
<dbReference type="GO" id="GO:0005525">
    <property type="term" value="F:GTP binding"/>
    <property type="evidence" value="ECO:0007669"/>
    <property type="project" value="UniProtKB-KW"/>
</dbReference>
<dbReference type="PANTHER" id="PTHR43381:SF4">
    <property type="entry name" value="EUKARYOTIC TRANSLATION INITIATION FACTOR 5B"/>
    <property type="match status" value="1"/>
</dbReference>
<feature type="compositionally biased region" description="Basic residues" evidence="13">
    <location>
        <begin position="127"/>
        <end position="138"/>
    </location>
</feature>
<evidence type="ECO:0000256" key="5">
    <source>
        <dbReference type="ARBA" id="ARBA00022490"/>
    </source>
</evidence>
<dbReference type="OrthoDB" id="4928at2759"/>
<dbReference type="FunFam" id="2.40.30.10:FF:000026">
    <property type="entry name" value="Eukaryotic translation initiation factor 5B"/>
    <property type="match status" value="1"/>
</dbReference>
<evidence type="ECO:0000256" key="3">
    <source>
        <dbReference type="ARBA" id="ARBA00011986"/>
    </source>
</evidence>
<keyword evidence="10" id="KW-0648">Protein biosynthesis</keyword>
<keyword evidence="5" id="KW-0963">Cytoplasm</keyword>
<feature type="compositionally biased region" description="Low complexity" evidence="13">
    <location>
        <begin position="109"/>
        <end position="119"/>
    </location>
</feature>
<dbReference type="SUPFAM" id="SSF52156">
    <property type="entry name" value="Initiation factor IF2/eIF5b, domain 3"/>
    <property type="match status" value="1"/>
</dbReference>
<evidence type="ECO:0000256" key="9">
    <source>
        <dbReference type="ARBA" id="ARBA00022801"/>
    </source>
</evidence>
<feature type="domain" description="Tr-type G" evidence="14">
    <location>
        <begin position="264"/>
        <end position="481"/>
    </location>
</feature>
<protein>
    <recommendedName>
        <fullName evidence="4">Eukaryotic translation initiation factor 5B</fullName>
        <ecNumber evidence="3">3.6.5.3</ecNumber>
    </recommendedName>
    <alternativeName>
        <fullName evidence="12">Translation initiation factor IF-2</fullName>
    </alternativeName>
</protein>